<dbReference type="InterPro" id="IPR007321">
    <property type="entry name" value="Transposase_28"/>
</dbReference>
<feature type="compositionally biased region" description="Basic and acidic residues" evidence="1">
    <location>
        <begin position="382"/>
        <end position="393"/>
    </location>
</feature>
<name>A0AAD8SAT8_LOLMU</name>
<comment type="caution">
    <text evidence="3">The sequence shown here is derived from an EMBL/GenBank/DDBJ whole genome shotgun (WGS) entry which is preliminary data.</text>
</comment>
<evidence type="ECO:0000313" key="4">
    <source>
        <dbReference type="Proteomes" id="UP001231189"/>
    </source>
</evidence>
<feature type="compositionally biased region" description="Low complexity" evidence="1">
    <location>
        <begin position="427"/>
        <end position="447"/>
    </location>
</feature>
<dbReference type="PANTHER" id="PTHR33026:SF7">
    <property type="entry name" value="OS03G0100275 PROTEIN"/>
    <property type="match status" value="1"/>
</dbReference>
<dbReference type="Proteomes" id="UP001231189">
    <property type="component" value="Unassembled WGS sequence"/>
</dbReference>
<dbReference type="PANTHER" id="PTHR33026">
    <property type="entry name" value="OS06G0360600 PROTEIN"/>
    <property type="match status" value="1"/>
</dbReference>
<accession>A0AAD8SAT8</accession>
<feature type="compositionally biased region" description="Basic and acidic residues" evidence="1">
    <location>
        <begin position="526"/>
        <end position="551"/>
    </location>
</feature>
<feature type="compositionally biased region" description="Pro residues" evidence="1">
    <location>
        <begin position="448"/>
        <end position="457"/>
    </location>
</feature>
<sequence length="745" mass="82780">MATADLGSAEWERSKMSAQDINLLKKMGFNKKESSLRFPKEESYPKPPIEYRVSFVDHLIRGLSPPIHEFLRGLLFVYGLQLHQLTPNSILHVSIFITLCECFLGVQPNWALWKRIFCLRRNGSHNVAYNIGGVVICVRSDVEYFDVKFPDSVQGWRKKWLYIQEESSNPVEDNIAPFDGEAKILRRRSWDAEATEAEKLATEALMTRIHELQNTRGKELSGIEITAYFLRIRVQPLQDHKNPLWKYDGEEDVDRLSKDLPLKDFEKLIRKISSLNKKDPIPSSCRITPYSGANPLPENHPVLASLPPLPEGGEVEDRVVVDNDNQGTSRPESEVAGSHKSAASSEKDAESEATASTHSLPPAVSPRNKRKRDEVEDSGTSKAEEAGPSDKKAAFNPYDDALVSSGDKEEAQAIDATARTSTSRTLVVSEVQVEGEESSPPQQNTDQPTPPASPLAPSPKRTRVELPKEPAPQLGDSSTPLLNDPLIKEFIRFGAQFVGYHEYASKAEEKLAEANKRADALAQKLEQSEKARKKAESDANKVKADAEKAKADAAGVEDLRKRLHDAETALSDKIAEQAAREEKILNRLEAQSLRFVRRTHQEYEVDGPEGDELLDALTLLEIHGDEAREGLADAEAGLLKLFPYFFPKKEEPNTFVALAKSFNVPEDLGLKLRQEGLKVGVEGTIALIADSQQNVDWAKVVDIGQMETKKWQSLIRAAKPSSKQILAYLGVKPTPAPSASKPEVK</sequence>
<feature type="region of interest" description="Disordered" evidence="1">
    <location>
        <begin position="523"/>
        <end position="551"/>
    </location>
</feature>
<organism evidence="3 4">
    <name type="scientific">Lolium multiflorum</name>
    <name type="common">Italian ryegrass</name>
    <name type="synonym">Lolium perenne subsp. multiflorum</name>
    <dbReference type="NCBI Taxonomy" id="4521"/>
    <lineage>
        <taxon>Eukaryota</taxon>
        <taxon>Viridiplantae</taxon>
        <taxon>Streptophyta</taxon>
        <taxon>Embryophyta</taxon>
        <taxon>Tracheophyta</taxon>
        <taxon>Spermatophyta</taxon>
        <taxon>Magnoliopsida</taxon>
        <taxon>Liliopsida</taxon>
        <taxon>Poales</taxon>
        <taxon>Poaceae</taxon>
        <taxon>BOP clade</taxon>
        <taxon>Pooideae</taxon>
        <taxon>Poodae</taxon>
        <taxon>Poeae</taxon>
        <taxon>Poeae Chloroplast Group 2 (Poeae type)</taxon>
        <taxon>Loliodinae</taxon>
        <taxon>Loliinae</taxon>
        <taxon>Lolium</taxon>
    </lineage>
</organism>
<dbReference type="EMBL" id="JAUUTY010000004">
    <property type="protein sequence ID" value="KAK1648369.1"/>
    <property type="molecule type" value="Genomic_DNA"/>
</dbReference>
<feature type="domain" description="Transposase (putative) gypsy type" evidence="2">
    <location>
        <begin position="54"/>
        <end position="120"/>
    </location>
</feature>
<reference evidence="3" key="1">
    <citation type="submission" date="2023-07" db="EMBL/GenBank/DDBJ databases">
        <title>A chromosome-level genome assembly of Lolium multiflorum.</title>
        <authorList>
            <person name="Chen Y."/>
            <person name="Copetti D."/>
            <person name="Kolliker R."/>
            <person name="Studer B."/>
        </authorList>
    </citation>
    <scope>NUCLEOTIDE SEQUENCE</scope>
    <source>
        <strain evidence="3">02402/16</strain>
        <tissue evidence="3">Leaf</tissue>
    </source>
</reference>
<feature type="region of interest" description="Disordered" evidence="1">
    <location>
        <begin position="280"/>
        <end position="480"/>
    </location>
</feature>
<proteinExistence type="predicted"/>
<gene>
    <name evidence="3" type="ORF">QYE76_066174</name>
</gene>
<dbReference type="Pfam" id="PF04195">
    <property type="entry name" value="Transposase_28"/>
    <property type="match status" value="1"/>
</dbReference>
<keyword evidence="4" id="KW-1185">Reference proteome</keyword>
<evidence type="ECO:0000313" key="3">
    <source>
        <dbReference type="EMBL" id="KAK1648369.1"/>
    </source>
</evidence>
<evidence type="ECO:0000256" key="1">
    <source>
        <dbReference type="SAM" id="MobiDB-lite"/>
    </source>
</evidence>
<evidence type="ECO:0000259" key="2">
    <source>
        <dbReference type="Pfam" id="PF04195"/>
    </source>
</evidence>
<dbReference type="AlphaFoldDB" id="A0AAD8SAT8"/>
<protein>
    <recommendedName>
        <fullName evidence="2">Transposase (putative) gypsy type domain-containing protein</fullName>
    </recommendedName>
</protein>